<reference evidence="2" key="1">
    <citation type="submission" date="2022-04" db="EMBL/GenBank/DDBJ databases">
        <title>A functionally conserved STORR gene fusion in Papaver species that diverged 16.8 million years ago.</title>
        <authorList>
            <person name="Catania T."/>
        </authorList>
    </citation>
    <scope>NUCLEOTIDE SEQUENCE</scope>
    <source>
        <strain evidence="2">S-188037</strain>
    </source>
</reference>
<gene>
    <name evidence="2" type="ORF">MKW98_020606</name>
</gene>
<comment type="caution">
    <text evidence="2">The sequence shown here is derived from an EMBL/GenBank/DDBJ whole genome shotgun (WGS) entry which is preliminary data.</text>
</comment>
<dbReference type="Proteomes" id="UP001202328">
    <property type="component" value="Unassembled WGS sequence"/>
</dbReference>
<organism evidence="2 3">
    <name type="scientific">Papaver atlanticum</name>
    <dbReference type="NCBI Taxonomy" id="357466"/>
    <lineage>
        <taxon>Eukaryota</taxon>
        <taxon>Viridiplantae</taxon>
        <taxon>Streptophyta</taxon>
        <taxon>Embryophyta</taxon>
        <taxon>Tracheophyta</taxon>
        <taxon>Spermatophyta</taxon>
        <taxon>Magnoliopsida</taxon>
        <taxon>Ranunculales</taxon>
        <taxon>Papaveraceae</taxon>
        <taxon>Papaveroideae</taxon>
        <taxon>Papaver</taxon>
    </lineage>
</organism>
<name>A0AAD4TFB0_9MAGN</name>
<feature type="chain" id="PRO_5042115257" evidence="1">
    <location>
        <begin position="23"/>
        <end position="250"/>
    </location>
</feature>
<proteinExistence type="predicted"/>
<feature type="signal peptide" evidence="1">
    <location>
        <begin position="1"/>
        <end position="22"/>
    </location>
</feature>
<keyword evidence="3" id="KW-1185">Reference proteome</keyword>
<sequence>MSFSRMKHTYMLLGISSILLLLEHPEQNNDEETPVLAFTGKKKSSISSVENVGGRNWWEGQVMTVQEVLHHCKDETDEVHLLYSRKPHDANFLRIPDSQWEIYTTKCKDETANTIAHNEVTAEVFLGVLTTCLSRKSIFAASLEKIISAKPFPAGYLHSSTELKSVENCIKLLRGYEITRKKMVRTYQVAAGKLKFDMKELFSSQFLHRIFLAWAFAENENEENNAEIIKSSIMKSLCEENPNTVEPTDP</sequence>
<dbReference type="EMBL" id="JAJJMB010001184">
    <property type="protein sequence ID" value="KAI3957964.1"/>
    <property type="molecule type" value="Genomic_DNA"/>
</dbReference>
<evidence type="ECO:0000313" key="3">
    <source>
        <dbReference type="Proteomes" id="UP001202328"/>
    </source>
</evidence>
<dbReference type="AlphaFoldDB" id="A0AAD4TFB0"/>
<protein>
    <submittedName>
        <fullName evidence="2">Uncharacterized protein</fullName>
    </submittedName>
</protein>
<accession>A0AAD4TFB0</accession>
<evidence type="ECO:0000313" key="2">
    <source>
        <dbReference type="EMBL" id="KAI3957964.1"/>
    </source>
</evidence>
<evidence type="ECO:0000256" key="1">
    <source>
        <dbReference type="SAM" id="SignalP"/>
    </source>
</evidence>
<keyword evidence="1" id="KW-0732">Signal</keyword>